<organism evidence="3 5">
    <name type="scientific">Elsinoe australis</name>
    <dbReference type="NCBI Taxonomy" id="40998"/>
    <lineage>
        <taxon>Eukaryota</taxon>
        <taxon>Fungi</taxon>
        <taxon>Dikarya</taxon>
        <taxon>Ascomycota</taxon>
        <taxon>Pezizomycotina</taxon>
        <taxon>Dothideomycetes</taxon>
        <taxon>Dothideomycetidae</taxon>
        <taxon>Myriangiales</taxon>
        <taxon>Elsinoaceae</taxon>
        <taxon>Elsinoe</taxon>
    </lineage>
</organism>
<keyword evidence="2" id="KW-0472">Membrane</keyword>
<protein>
    <submittedName>
        <fullName evidence="3">Uncharacterized protein</fullName>
    </submittedName>
</protein>
<feature type="transmembrane region" description="Helical" evidence="2">
    <location>
        <begin position="95"/>
        <end position="115"/>
    </location>
</feature>
<feature type="compositionally biased region" description="Basic and acidic residues" evidence="1">
    <location>
        <begin position="132"/>
        <end position="148"/>
    </location>
</feature>
<evidence type="ECO:0000313" key="5">
    <source>
        <dbReference type="Proteomes" id="UP000243723"/>
    </source>
</evidence>
<evidence type="ECO:0000256" key="1">
    <source>
        <dbReference type="SAM" id="MobiDB-lite"/>
    </source>
</evidence>
<keyword evidence="2" id="KW-1133">Transmembrane helix</keyword>
<comment type="caution">
    <text evidence="3">The sequence shown here is derived from an EMBL/GenBank/DDBJ whole genome shotgun (WGS) entry which is preliminary data.</text>
</comment>
<evidence type="ECO:0000313" key="6">
    <source>
        <dbReference type="Proteomes" id="UP000308133"/>
    </source>
</evidence>
<name>A0A2P8AE50_9PEZI</name>
<sequence>MGIPYSKQINAAFDQVTPLVAAGFQVLETTKNISLLLLAIQILTVLLLALIQTTLLVVLITVNPDLESERAQIVTPVMKWVAGIMIRLANQKKTFATVFWILVAGACAGGVVGFLSTQREAARLAEAAANEQAEKNQAEKDDKDAKKK</sequence>
<dbReference type="OrthoDB" id="3647at2759"/>
<proteinExistence type="predicted"/>
<evidence type="ECO:0000256" key="2">
    <source>
        <dbReference type="SAM" id="Phobius"/>
    </source>
</evidence>
<accession>A0A2P8AE50</accession>
<reference evidence="4 6" key="2">
    <citation type="submission" date="2018-02" db="EMBL/GenBank/DDBJ databases">
        <title>Draft genome sequences of Elsinoe sp., causing black scab on jojoba.</title>
        <authorList>
            <person name="Stodart B."/>
            <person name="Jeffress S."/>
            <person name="Ash G."/>
            <person name="Arun Chinnappa K."/>
        </authorList>
    </citation>
    <scope>NUCLEOTIDE SEQUENCE [LARGE SCALE GENOMIC DNA]</scope>
    <source>
        <strain evidence="4 6">Hillstone_2</strain>
    </source>
</reference>
<evidence type="ECO:0000313" key="4">
    <source>
        <dbReference type="EMBL" id="TKX19156.1"/>
    </source>
</evidence>
<gene>
    <name evidence="3" type="ORF">B9Z65_6749</name>
    <name evidence="4" type="ORF">C1H76_8690</name>
</gene>
<keyword evidence="2" id="KW-0812">Transmembrane</keyword>
<reference evidence="3 5" key="1">
    <citation type="submission" date="2017-05" db="EMBL/GenBank/DDBJ databases">
        <title>Draft genome sequence of Elsinoe australis.</title>
        <authorList>
            <person name="Cheng Q."/>
        </authorList>
    </citation>
    <scope>NUCLEOTIDE SEQUENCE [LARGE SCALE GENOMIC DNA]</scope>
    <source>
        <strain evidence="3 5">NL1</strain>
    </source>
</reference>
<dbReference type="Proteomes" id="UP000308133">
    <property type="component" value="Unassembled WGS sequence"/>
</dbReference>
<dbReference type="EMBL" id="NHZQ01000016">
    <property type="protein sequence ID" value="PSK58734.1"/>
    <property type="molecule type" value="Genomic_DNA"/>
</dbReference>
<dbReference type="AlphaFoldDB" id="A0A2P8AE50"/>
<keyword evidence="5" id="KW-1185">Reference proteome</keyword>
<dbReference type="Proteomes" id="UP000243723">
    <property type="component" value="Unassembled WGS sequence"/>
</dbReference>
<dbReference type="EMBL" id="PTQR01000119">
    <property type="protein sequence ID" value="TKX19156.1"/>
    <property type="molecule type" value="Genomic_DNA"/>
</dbReference>
<feature type="transmembrane region" description="Helical" evidence="2">
    <location>
        <begin position="33"/>
        <end position="59"/>
    </location>
</feature>
<evidence type="ECO:0000313" key="3">
    <source>
        <dbReference type="EMBL" id="PSK58734.1"/>
    </source>
</evidence>
<feature type="region of interest" description="Disordered" evidence="1">
    <location>
        <begin position="128"/>
        <end position="148"/>
    </location>
</feature>